<dbReference type="InterPro" id="IPR036554">
    <property type="entry name" value="GHMP_kinase_C_sf"/>
</dbReference>
<organism evidence="15 16">
    <name type="scientific">Thermoflexibacter ruber</name>
    <dbReference type="NCBI Taxonomy" id="1003"/>
    <lineage>
        <taxon>Bacteria</taxon>
        <taxon>Pseudomonadati</taxon>
        <taxon>Bacteroidota</taxon>
        <taxon>Cytophagia</taxon>
        <taxon>Cytophagales</taxon>
        <taxon>Thermoflexibacteraceae</taxon>
        <taxon>Thermoflexibacter</taxon>
    </lineage>
</organism>
<protein>
    <recommendedName>
        <fullName evidence="4 12">Homoserine kinase</fullName>
        <shortName evidence="12">HK</shortName>
        <shortName evidence="12">HSK</shortName>
        <ecNumber evidence="3 12">2.7.1.39</ecNumber>
    </recommendedName>
</protein>
<dbReference type="Proteomes" id="UP000199513">
    <property type="component" value="Unassembled WGS sequence"/>
</dbReference>
<evidence type="ECO:0000256" key="2">
    <source>
        <dbReference type="ARBA" id="ARBA00007370"/>
    </source>
</evidence>
<dbReference type="GO" id="GO:0009088">
    <property type="term" value="P:threonine biosynthetic process"/>
    <property type="evidence" value="ECO:0007669"/>
    <property type="project" value="UniProtKB-UniRule"/>
</dbReference>
<evidence type="ECO:0000256" key="8">
    <source>
        <dbReference type="ARBA" id="ARBA00022741"/>
    </source>
</evidence>
<dbReference type="Pfam" id="PF08544">
    <property type="entry name" value="GHMP_kinases_C"/>
    <property type="match status" value="1"/>
</dbReference>
<feature type="domain" description="GHMP kinase N-terminal" evidence="13">
    <location>
        <begin position="63"/>
        <end position="150"/>
    </location>
</feature>
<keyword evidence="7 12" id="KW-0791">Threonine biosynthesis</keyword>
<dbReference type="InterPro" id="IPR014721">
    <property type="entry name" value="Ribsml_uS5_D2-typ_fold_subgr"/>
</dbReference>
<dbReference type="Gene3D" id="3.30.230.10">
    <property type="match status" value="1"/>
</dbReference>
<keyword evidence="5 12" id="KW-0028">Amino-acid biosynthesis</keyword>
<evidence type="ECO:0000256" key="9">
    <source>
        <dbReference type="ARBA" id="ARBA00022777"/>
    </source>
</evidence>
<sequence>MNKQIKVFAPATVANVACGFDVLGFALNEPGDEVILQTTDSNEVTLSKITGDGGKLPLDVSKNTAAAVIKHYLAHIGSRQGIDIQLHKRMPLGSGLGSSAASAVAGLFAVNELLGSPLTRAELLPFAMEGERIASGAAHADNVAPALLGGFVLVRSYNPLDIVSIPFPKDLVATVVHPQIEIRTEDARSILKKSILLKDAIQQWGNIGGLIAGLIQGDYDLIKRSLQDVIIEPVRSLLIPNFDKVKQAALESGALGCSISGSGPSIFALSNSLAIAGEIASAMRKELKVIGIDCDVYISPINNVGARVLGVQQEKGENLVFTHSSYAND</sequence>
<evidence type="ECO:0000313" key="15">
    <source>
        <dbReference type="EMBL" id="SFF01715.1"/>
    </source>
</evidence>
<feature type="binding site" evidence="12">
    <location>
        <begin position="91"/>
        <end position="101"/>
    </location>
    <ligand>
        <name>ATP</name>
        <dbReference type="ChEBI" id="CHEBI:30616"/>
    </ligand>
</feature>
<dbReference type="OrthoDB" id="9769912at2"/>
<dbReference type="GO" id="GO:0004413">
    <property type="term" value="F:homoserine kinase activity"/>
    <property type="evidence" value="ECO:0007669"/>
    <property type="project" value="UniProtKB-UniRule"/>
</dbReference>
<evidence type="ECO:0000256" key="1">
    <source>
        <dbReference type="ARBA" id="ARBA00005015"/>
    </source>
</evidence>
<dbReference type="PIRSF" id="PIRSF000676">
    <property type="entry name" value="Homoser_kin"/>
    <property type="match status" value="1"/>
</dbReference>
<dbReference type="NCBIfam" id="NF002288">
    <property type="entry name" value="PRK01212.1-4"/>
    <property type="match status" value="1"/>
</dbReference>
<evidence type="ECO:0000259" key="13">
    <source>
        <dbReference type="Pfam" id="PF00288"/>
    </source>
</evidence>
<evidence type="ECO:0000256" key="3">
    <source>
        <dbReference type="ARBA" id="ARBA00012078"/>
    </source>
</evidence>
<dbReference type="EC" id="2.7.1.39" evidence="3 12"/>
<dbReference type="InterPro" id="IPR013750">
    <property type="entry name" value="GHMP_kinase_C_dom"/>
</dbReference>
<comment type="pathway">
    <text evidence="1 12">Amino-acid biosynthesis; L-threonine biosynthesis; L-threonine from L-aspartate: step 4/5.</text>
</comment>
<comment type="similarity">
    <text evidence="2 12">Belongs to the GHMP kinase family. Homoserine kinase subfamily.</text>
</comment>
<keyword evidence="16" id="KW-1185">Reference proteome</keyword>
<dbReference type="InterPro" id="IPR006203">
    <property type="entry name" value="GHMP_knse_ATP-bd_CS"/>
</dbReference>
<dbReference type="NCBIfam" id="TIGR00191">
    <property type="entry name" value="thrB"/>
    <property type="match status" value="1"/>
</dbReference>
<dbReference type="STRING" id="1003.SAMN04488541_10136"/>
<dbReference type="PANTHER" id="PTHR20861">
    <property type="entry name" value="HOMOSERINE/4-DIPHOSPHOCYTIDYL-2-C-METHYL-D-ERYTHRITOL KINASE"/>
    <property type="match status" value="1"/>
</dbReference>
<dbReference type="GO" id="GO:0005737">
    <property type="term" value="C:cytoplasm"/>
    <property type="evidence" value="ECO:0007669"/>
    <property type="project" value="UniProtKB-SubCell"/>
</dbReference>
<dbReference type="SUPFAM" id="SSF54211">
    <property type="entry name" value="Ribosomal protein S5 domain 2-like"/>
    <property type="match status" value="1"/>
</dbReference>
<evidence type="ECO:0000256" key="12">
    <source>
        <dbReference type="HAMAP-Rule" id="MF_00384"/>
    </source>
</evidence>
<dbReference type="UniPathway" id="UPA00050">
    <property type="reaction ID" value="UER00064"/>
</dbReference>
<comment type="function">
    <text evidence="12">Catalyzes the ATP-dependent phosphorylation of L-homoserine to L-homoserine phosphate.</text>
</comment>
<proteinExistence type="inferred from homology"/>
<gene>
    <name evidence="12" type="primary">thrB</name>
    <name evidence="15" type="ORF">SAMN04488541_10136</name>
</gene>
<evidence type="ECO:0000256" key="11">
    <source>
        <dbReference type="ARBA" id="ARBA00049375"/>
    </source>
</evidence>
<feature type="domain" description="GHMP kinase C-terminal" evidence="14">
    <location>
        <begin position="211"/>
        <end position="287"/>
    </location>
</feature>
<keyword evidence="8 12" id="KW-0547">Nucleotide-binding</keyword>
<name>A0A1I2F953_9BACT</name>
<dbReference type="HAMAP" id="MF_00384">
    <property type="entry name" value="Homoser_kinase"/>
    <property type="match status" value="1"/>
</dbReference>
<dbReference type="InterPro" id="IPR000870">
    <property type="entry name" value="Homoserine_kinase"/>
</dbReference>
<dbReference type="AlphaFoldDB" id="A0A1I2F953"/>
<keyword evidence="12" id="KW-0963">Cytoplasm</keyword>
<dbReference type="EMBL" id="FONY01000013">
    <property type="protein sequence ID" value="SFF01715.1"/>
    <property type="molecule type" value="Genomic_DNA"/>
</dbReference>
<evidence type="ECO:0000313" key="16">
    <source>
        <dbReference type="Proteomes" id="UP000199513"/>
    </source>
</evidence>
<reference evidence="15 16" key="1">
    <citation type="submission" date="2016-10" db="EMBL/GenBank/DDBJ databases">
        <authorList>
            <person name="de Groot N.N."/>
        </authorList>
    </citation>
    <scope>NUCLEOTIDE SEQUENCE [LARGE SCALE GENOMIC DNA]</scope>
    <source>
        <strain>GEY</strain>
        <strain evidence="16">DSM 9560</strain>
    </source>
</reference>
<dbReference type="InterPro" id="IPR006204">
    <property type="entry name" value="GHMP_kinase_N_dom"/>
</dbReference>
<dbReference type="Gene3D" id="3.30.70.890">
    <property type="entry name" value="GHMP kinase, C-terminal domain"/>
    <property type="match status" value="1"/>
</dbReference>
<keyword evidence="10 12" id="KW-0067">ATP-binding</keyword>
<comment type="subcellular location">
    <subcellularLocation>
        <location evidence="12">Cytoplasm</location>
    </subcellularLocation>
</comment>
<evidence type="ECO:0000256" key="10">
    <source>
        <dbReference type="ARBA" id="ARBA00022840"/>
    </source>
</evidence>
<keyword evidence="9 12" id="KW-0418">Kinase</keyword>
<dbReference type="RefSeq" id="WP_091543917.1">
    <property type="nucleotide sequence ID" value="NZ_FONY01000013.1"/>
</dbReference>
<dbReference type="GO" id="GO:0005524">
    <property type="term" value="F:ATP binding"/>
    <property type="evidence" value="ECO:0007669"/>
    <property type="project" value="UniProtKB-UniRule"/>
</dbReference>
<evidence type="ECO:0000256" key="4">
    <source>
        <dbReference type="ARBA" id="ARBA00017858"/>
    </source>
</evidence>
<evidence type="ECO:0000259" key="14">
    <source>
        <dbReference type="Pfam" id="PF08544"/>
    </source>
</evidence>
<dbReference type="InterPro" id="IPR020568">
    <property type="entry name" value="Ribosomal_Su5_D2-typ_SF"/>
</dbReference>
<evidence type="ECO:0000256" key="7">
    <source>
        <dbReference type="ARBA" id="ARBA00022697"/>
    </source>
</evidence>
<dbReference type="PRINTS" id="PR00958">
    <property type="entry name" value="HOMSERKINASE"/>
</dbReference>
<dbReference type="SUPFAM" id="SSF55060">
    <property type="entry name" value="GHMP Kinase, C-terminal domain"/>
    <property type="match status" value="1"/>
</dbReference>
<evidence type="ECO:0000256" key="6">
    <source>
        <dbReference type="ARBA" id="ARBA00022679"/>
    </source>
</evidence>
<keyword evidence="6 12" id="KW-0808">Transferase</keyword>
<dbReference type="Pfam" id="PF00288">
    <property type="entry name" value="GHMP_kinases_N"/>
    <property type="match status" value="1"/>
</dbReference>
<dbReference type="PANTHER" id="PTHR20861:SF1">
    <property type="entry name" value="HOMOSERINE KINASE"/>
    <property type="match status" value="1"/>
</dbReference>
<accession>A0A1I2F953</accession>
<dbReference type="PROSITE" id="PS00627">
    <property type="entry name" value="GHMP_KINASES_ATP"/>
    <property type="match status" value="1"/>
</dbReference>
<comment type="catalytic activity">
    <reaction evidence="11 12">
        <text>L-homoserine + ATP = O-phospho-L-homoserine + ADP + H(+)</text>
        <dbReference type="Rhea" id="RHEA:13985"/>
        <dbReference type="ChEBI" id="CHEBI:15378"/>
        <dbReference type="ChEBI" id="CHEBI:30616"/>
        <dbReference type="ChEBI" id="CHEBI:57476"/>
        <dbReference type="ChEBI" id="CHEBI:57590"/>
        <dbReference type="ChEBI" id="CHEBI:456216"/>
        <dbReference type="EC" id="2.7.1.39"/>
    </reaction>
</comment>
<evidence type="ECO:0000256" key="5">
    <source>
        <dbReference type="ARBA" id="ARBA00022605"/>
    </source>
</evidence>